<evidence type="ECO:0008006" key="3">
    <source>
        <dbReference type="Google" id="ProtNLM"/>
    </source>
</evidence>
<comment type="caution">
    <text evidence="1">The sequence shown here is derived from an EMBL/GenBank/DDBJ whole genome shotgun (WGS) entry which is preliminary data.</text>
</comment>
<protein>
    <recommendedName>
        <fullName evidence="3">Transposase IS66 family protein</fullName>
    </recommendedName>
</protein>
<gene>
    <name evidence="1" type="ORF">EDD27_3657</name>
</gene>
<accession>A0A438M5P0</accession>
<dbReference type="AlphaFoldDB" id="A0A438M5P0"/>
<dbReference type="Proteomes" id="UP000284824">
    <property type="component" value="Unassembled WGS sequence"/>
</dbReference>
<keyword evidence="2" id="KW-1185">Reference proteome</keyword>
<organism evidence="1 2">
    <name type="scientific">Nonomuraea polychroma</name>
    <dbReference type="NCBI Taxonomy" id="46176"/>
    <lineage>
        <taxon>Bacteria</taxon>
        <taxon>Bacillati</taxon>
        <taxon>Actinomycetota</taxon>
        <taxon>Actinomycetes</taxon>
        <taxon>Streptosporangiales</taxon>
        <taxon>Streptosporangiaceae</taxon>
        <taxon>Nonomuraea</taxon>
    </lineage>
</organism>
<evidence type="ECO:0000313" key="2">
    <source>
        <dbReference type="Proteomes" id="UP000284824"/>
    </source>
</evidence>
<evidence type="ECO:0000313" key="1">
    <source>
        <dbReference type="EMBL" id="RVX41180.1"/>
    </source>
</evidence>
<dbReference type="EMBL" id="SAUN01000001">
    <property type="protein sequence ID" value="RVX41180.1"/>
    <property type="molecule type" value="Genomic_DNA"/>
</dbReference>
<sequence>MRLGADRRHVPIHIVCDLIHVLEYLWRGARCLHAADDPAAEQRVAGWALGLLAGRIDEVIADLKAQATCLPTDRRDGLKAAVRYLTSHRAFLRYDQALEQGWPIATGVVEGTARYLVGDRLEITGARWGLAGAEAILKLRAVIANSDLDRYWAFHVDRENQRIRRSRHQDGYTPTA</sequence>
<reference evidence="1 2" key="1">
    <citation type="submission" date="2019-01" db="EMBL/GenBank/DDBJ databases">
        <title>Sequencing the genomes of 1000 actinobacteria strains.</title>
        <authorList>
            <person name="Klenk H.-P."/>
        </authorList>
    </citation>
    <scope>NUCLEOTIDE SEQUENCE [LARGE SCALE GENOMIC DNA]</scope>
    <source>
        <strain evidence="1 2">DSM 43925</strain>
    </source>
</reference>
<name>A0A438M5P0_9ACTN</name>
<proteinExistence type="predicted"/>